<dbReference type="InterPro" id="IPR011990">
    <property type="entry name" value="TPR-like_helical_dom_sf"/>
</dbReference>
<evidence type="ECO:0000256" key="3">
    <source>
        <dbReference type="ARBA" id="ARBA00022729"/>
    </source>
</evidence>
<evidence type="ECO:0000259" key="6">
    <source>
        <dbReference type="Pfam" id="PF07980"/>
    </source>
</evidence>
<protein>
    <submittedName>
        <fullName evidence="8">Starch-binding associating with outer membrane</fullName>
    </submittedName>
</protein>
<dbReference type="InterPro" id="IPR012944">
    <property type="entry name" value="SusD_RagB_dom"/>
</dbReference>
<dbReference type="AlphaFoldDB" id="A0A1M5UG62"/>
<accession>A0A1M5UG62</accession>
<keyword evidence="4" id="KW-0472">Membrane</keyword>
<dbReference type="GO" id="GO:0009279">
    <property type="term" value="C:cell outer membrane"/>
    <property type="evidence" value="ECO:0007669"/>
    <property type="project" value="UniProtKB-SubCell"/>
</dbReference>
<evidence type="ECO:0000256" key="2">
    <source>
        <dbReference type="ARBA" id="ARBA00006275"/>
    </source>
</evidence>
<dbReference type="Proteomes" id="UP000184109">
    <property type="component" value="Unassembled WGS sequence"/>
</dbReference>
<evidence type="ECO:0000256" key="1">
    <source>
        <dbReference type="ARBA" id="ARBA00004442"/>
    </source>
</evidence>
<evidence type="ECO:0000256" key="5">
    <source>
        <dbReference type="ARBA" id="ARBA00023237"/>
    </source>
</evidence>
<name>A0A1M5UG62_9FLAO</name>
<sequence length="550" mass="61480">MIVELNFKKMKKNKHKIIALLLTIGVLSTSCESYLEEENNTALSVENIDGAIYGQMVNTIYERARETSTYYTSDLYYALEDLGTDIITRSSPITGTDELNDYVKLNSQNWAIGVYWDNQYRIIASANTVINAAEADISGLDDADKNTGVAEAKFFRAMSYFQLVENYGGVPLVLNQITTAQTEFTRASEEQVYAQIINDLNEALPVLDQNPAKYGKVSKDAVRHLLSKVLLTRGYKSFAGATDFADAAALAETVIANHDLVGAFENLVSIDNQRNSEVIFSYLFGNNSVSRGWGNSRHMKYQFRFYDYPGLFKSVQGLGTMPTPFYYSLFEDDDERAEATFARVLYANEDDTVTKGDVTMNIMVGDTAMYFPKTAWSQAAIDAVPYAVINPGTYFTNDGVTNTHFPKFKKFDDPSVPFTQPDQPSQGERDMVMMRSGEAYLIAAEAYLGDSDPVTAAARLTTLRSRAGLITPVLPTEVDLDFILDERARELTGEVNRWMDLKRTGKLIERTLEHNPHAKLNNALNAKNLLRPIPQREIDNSQGTITQNPL</sequence>
<gene>
    <name evidence="8" type="ORF">SAMN05444281_1243</name>
</gene>
<dbReference type="SUPFAM" id="SSF48452">
    <property type="entry name" value="TPR-like"/>
    <property type="match status" value="1"/>
</dbReference>
<keyword evidence="5" id="KW-0998">Cell outer membrane</keyword>
<dbReference type="Pfam" id="PF07980">
    <property type="entry name" value="SusD_RagB"/>
    <property type="match status" value="1"/>
</dbReference>
<keyword evidence="9" id="KW-1185">Reference proteome</keyword>
<dbReference type="EMBL" id="FQXQ01000002">
    <property type="protein sequence ID" value="SHH61947.1"/>
    <property type="molecule type" value="Genomic_DNA"/>
</dbReference>
<dbReference type="InterPro" id="IPR033985">
    <property type="entry name" value="SusD-like_N"/>
</dbReference>
<dbReference type="Pfam" id="PF14322">
    <property type="entry name" value="SusD-like_3"/>
    <property type="match status" value="1"/>
</dbReference>
<comment type="subcellular location">
    <subcellularLocation>
        <location evidence="1">Cell outer membrane</location>
    </subcellularLocation>
</comment>
<dbReference type="STRING" id="1195760.SAMN05444281_1243"/>
<dbReference type="Gene3D" id="1.25.40.390">
    <property type="match status" value="1"/>
</dbReference>
<organism evidence="8 9">
    <name type="scientific">Wenyingzhuangia marina</name>
    <dbReference type="NCBI Taxonomy" id="1195760"/>
    <lineage>
        <taxon>Bacteria</taxon>
        <taxon>Pseudomonadati</taxon>
        <taxon>Bacteroidota</taxon>
        <taxon>Flavobacteriia</taxon>
        <taxon>Flavobacteriales</taxon>
        <taxon>Flavobacteriaceae</taxon>
        <taxon>Wenyingzhuangia</taxon>
    </lineage>
</organism>
<evidence type="ECO:0000256" key="4">
    <source>
        <dbReference type="ARBA" id="ARBA00023136"/>
    </source>
</evidence>
<evidence type="ECO:0000313" key="8">
    <source>
        <dbReference type="EMBL" id="SHH61947.1"/>
    </source>
</evidence>
<keyword evidence="3" id="KW-0732">Signal</keyword>
<feature type="domain" description="RagB/SusD" evidence="6">
    <location>
        <begin position="277"/>
        <end position="549"/>
    </location>
</feature>
<feature type="domain" description="SusD-like N-terminal" evidence="7">
    <location>
        <begin position="34"/>
        <end position="231"/>
    </location>
</feature>
<proteinExistence type="inferred from homology"/>
<comment type="similarity">
    <text evidence="2">Belongs to the SusD family.</text>
</comment>
<evidence type="ECO:0000313" key="9">
    <source>
        <dbReference type="Proteomes" id="UP000184109"/>
    </source>
</evidence>
<reference evidence="9" key="1">
    <citation type="submission" date="2016-11" db="EMBL/GenBank/DDBJ databases">
        <authorList>
            <person name="Varghese N."/>
            <person name="Submissions S."/>
        </authorList>
    </citation>
    <scope>NUCLEOTIDE SEQUENCE [LARGE SCALE GENOMIC DNA]</scope>
    <source>
        <strain evidence="9">DSM 100572</strain>
    </source>
</reference>
<evidence type="ECO:0000259" key="7">
    <source>
        <dbReference type="Pfam" id="PF14322"/>
    </source>
</evidence>